<feature type="region of interest" description="Disordered" evidence="2">
    <location>
        <begin position="589"/>
        <end position="683"/>
    </location>
</feature>
<feature type="region of interest" description="Disordered" evidence="2">
    <location>
        <begin position="1"/>
        <end position="62"/>
    </location>
</feature>
<feature type="compositionally biased region" description="Basic and acidic residues" evidence="2">
    <location>
        <begin position="47"/>
        <end position="60"/>
    </location>
</feature>
<feature type="region of interest" description="Disordered" evidence="2">
    <location>
        <begin position="366"/>
        <end position="443"/>
    </location>
</feature>
<organism evidence="3 4">
    <name type="scientific">Mycena chlorophos</name>
    <name type="common">Agaric fungus</name>
    <name type="synonym">Agaricus chlorophos</name>
    <dbReference type="NCBI Taxonomy" id="658473"/>
    <lineage>
        <taxon>Eukaryota</taxon>
        <taxon>Fungi</taxon>
        <taxon>Dikarya</taxon>
        <taxon>Basidiomycota</taxon>
        <taxon>Agaricomycotina</taxon>
        <taxon>Agaricomycetes</taxon>
        <taxon>Agaricomycetidae</taxon>
        <taxon>Agaricales</taxon>
        <taxon>Marasmiineae</taxon>
        <taxon>Mycenaceae</taxon>
        <taxon>Mycena</taxon>
    </lineage>
</organism>
<evidence type="ECO:0000313" key="3">
    <source>
        <dbReference type="EMBL" id="GAT44983.1"/>
    </source>
</evidence>
<reference evidence="3" key="1">
    <citation type="submission" date="2014-09" db="EMBL/GenBank/DDBJ databases">
        <title>Genome sequence of the luminous mushroom Mycena chlorophos for searching fungal bioluminescence genes.</title>
        <authorList>
            <person name="Tanaka Y."/>
            <person name="Kasuga D."/>
            <person name="Oba Y."/>
            <person name="Hase S."/>
            <person name="Sato K."/>
            <person name="Oba Y."/>
            <person name="Sakakibara Y."/>
        </authorList>
    </citation>
    <scope>NUCLEOTIDE SEQUENCE</scope>
</reference>
<feature type="compositionally biased region" description="Basic residues" evidence="2">
    <location>
        <begin position="660"/>
        <end position="671"/>
    </location>
</feature>
<dbReference type="Proteomes" id="UP000815677">
    <property type="component" value="Unassembled WGS sequence"/>
</dbReference>
<feature type="compositionally biased region" description="Polar residues" evidence="2">
    <location>
        <begin position="375"/>
        <end position="386"/>
    </location>
</feature>
<feature type="compositionally biased region" description="Polar residues" evidence="2">
    <location>
        <begin position="16"/>
        <end position="31"/>
    </location>
</feature>
<gene>
    <name evidence="3" type="ORF">MCHLO_02581</name>
</gene>
<feature type="compositionally biased region" description="Low complexity" evidence="2">
    <location>
        <begin position="812"/>
        <end position="827"/>
    </location>
</feature>
<evidence type="ECO:0000313" key="4">
    <source>
        <dbReference type="Proteomes" id="UP000815677"/>
    </source>
</evidence>
<dbReference type="EMBL" id="DF840487">
    <property type="protein sequence ID" value="GAT44983.1"/>
    <property type="molecule type" value="Genomic_DNA"/>
</dbReference>
<feature type="region of interest" description="Disordered" evidence="2">
    <location>
        <begin position="807"/>
        <end position="834"/>
    </location>
</feature>
<keyword evidence="4" id="KW-1185">Reference proteome</keyword>
<sequence>MSSSKVNNDEDEDENQNAFNQRPPSSTSTETAVPAFNKITKKRRRALEKGENIGPDRKNGQTDFIGVRRAVMDAHLAKFPRNGQRHPTSHFKELFDAFDAQVPWRLQWHEEPPTDAKELAHLLREPEDDENTLKKERDAWNHKKLRYFYNRIGSSTGGSKGLFKKVLKNMTGVDGPPPHRAADWQYYAKHPDYHDKVQAEFDSEYPDAETLGKYRVAKYNEISRRMFLNEDDDVKTRVRNALATEHTGAVDKYKLAVSGQKKADDLDEEDRAVIRNRLPEVVVPLLNDLQKASGFTFALHAARVECAEGSKPNIDFRSMFSGVDPDAPSYKNFKVSDPKRSGEMAQHWARHVYNIFEVENPDLAQSAMPSAVPSAPTSARSAQSSGRHVIRRERDSTPQSQRSIVGQNHDSTTRHSPTPMRRVPNFEGDEDEDGHMSTAPLTPADKRQAIVAAVDTYRKRLWDEYNASGHKDKLNPPPECLNPVLIDRRAIEELGLALSGVRRLEILDCVRYPRHKPIGDESFDEPPAIWLSQYLNIVPPLVRAWICNPDLEVSERRVFCGRTYKMSLERLEQEAERLEDVKVWAEAKRRATRRRNAEAAKEKKRKRGGDASDEDDDYNNNESEAEGAARKKSQGTKKKKTRVEKHPMPSQAKRVEKPRPKPKRKLARKKSVTPVEPPMELENTLVDEQLMEVEVDGEEITLHGRDELADWVRTNPNVINEEVASAMLNAALEQMDDDTFDYDVQDVGEVDGEDEATPEKIGEQASEVEGDEEEVEEEVGEPAKPTRAAKAQATSSLTQLYERYRPTRKLAPGKAGPAPAKKAATGPDRVPRTHSEMEKGGLDMAFRPVKKNPNWARDGKDWLLGLPGGGDEWEKMVELWYQFEGRFSYQEPDATRPTFIFSTERRPDAVGIWVSVARPLKVIPCIKNLKAEEVRKFGRSVRRWWHDVNPAWRKVNAKGLLSNGEHTDWYSLFWPGPNGFLAVMACLYWWGAQIEGKPKDCEGWVQMVQDVEWVIGNMMRNMIDKAEMSGGSKERGMGKGKGKSV</sequence>
<protein>
    <submittedName>
        <fullName evidence="3">Uncharacterized protein</fullName>
    </submittedName>
</protein>
<feature type="compositionally biased region" description="Basic residues" evidence="2">
    <location>
        <begin position="630"/>
        <end position="643"/>
    </location>
</feature>
<accession>A0ABQ0L1F9</accession>
<name>A0ABQ0L1F9_MYCCL</name>
<feature type="compositionally biased region" description="Polar residues" evidence="2">
    <location>
        <begin position="397"/>
        <end position="416"/>
    </location>
</feature>
<keyword evidence="1" id="KW-0175">Coiled coil</keyword>
<proteinExistence type="predicted"/>
<feature type="compositionally biased region" description="Acidic residues" evidence="2">
    <location>
        <begin position="766"/>
        <end position="780"/>
    </location>
</feature>
<feature type="compositionally biased region" description="Basic and acidic residues" evidence="2">
    <location>
        <begin position="589"/>
        <end position="601"/>
    </location>
</feature>
<feature type="region of interest" description="Disordered" evidence="2">
    <location>
        <begin position="749"/>
        <end position="795"/>
    </location>
</feature>
<evidence type="ECO:0000256" key="2">
    <source>
        <dbReference type="SAM" id="MobiDB-lite"/>
    </source>
</evidence>
<feature type="coiled-coil region" evidence="1">
    <location>
        <begin position="561"/>
        <end position="588"/>
    </location>
</feature>
<feature type="compositionally biased region" description="Acidic residues" evidence="2">
    <location>
        <begin position="611"/>
        <end position="625"/>
    </location>
</feature>
<evidence type="ECO:0000256" key="1">
    <source>
        <dbReference type="SAM" id="Coils"/>
    </source>
</evidence>